<evidence type="ECO:0000256" key="8">
    <source>
        <dbReference type="ARBA" id="ARBA00023136"/>
    </source>
</evidence>
<feature type="region of interest" description="Disordered" evidence="14">
    <location>
        <begin position="49"/>
        <end position="69"/>
    </location>
</feature>
<evidence type="ECO:0000259" key="16">
    <source>
        <dbReference type="Pfam" id="PF00593"/>
    </source>
</evidence>
<evidence type="ECO:0000256" key="6">
    <source>
        <dbReference type="ARBA" id="ARBA00022729"/>
    </source>
</evidence>
<evidence type="ECO:0000313" key="18">
    <source>
        <dbReference type="EMBL" id="QKD43340.1"/>
    </source>
</evidence>
<dbReference type="InterPro" id="IPR012910">
    <property type="entry name" value="Plug_dom"/>
</dbReference>
<evidence type="ECO:0000256" key="13">
    <source>
        <dbReference type="RuleBase" id="RU003357"/>
    </source>
</evidence>
<feature type="signal peptide" evidence="15">
    <location>
        <begin position="1"/>
        <end position="33"/>
    </location>
</feature>
<dbReference type="Pfam" id="PF07715">
    <property type="entry name" value="Plug"/>
    <property type="match status" value="1"/>
</dbReference>
<dbReference type="Gene3D" id="2.170.130.10">
    <property type="entry name" value="TonB-dependent receptor, plug domain"/>
    <property type="match status" value="1"/>
</dbReference>
<dbReference type="Pfam" id="PF00593">
    <property type="entry name" value="TonB_dep_Rec_b-barrel"/>
    <property type="match status" value="1"/>
</dbReference>
<dbReference type="InterPro" id="IPR000531">
    <property type="entry name" value="Beta-barrel_TonB"/>
</dbReference>
<keyword evidence="5 11" id="KW-0812">Transmembrane</keyword>
<keyword evidence="7 13" id="KW-0798">TonB box</keyword>
<dbReference type="RefSeq" id="WP_103018306.1">
    <property type="nucleotide sequence ID" value="NZ_CP051298.1"/>
</dbReference>
<evidence type="ECO:0000256" key="1">
    <source>
        <dbReference type="ARBA" id="ARBA00004571"/>
    </source>
</evidence>
<dbReference type="GO" id="GO:0044718">
    <property type="term" value="P:siderophore transmembrane transport"/>
    <property type="evidence" value="ECO:0007669"/>
    <property type="project" value="TreeGrafter"/>
</dbReference>
<dbReference type="GO" id="GO:0015344">
    <property type="term" value="F:siderophore uptake transmembrane transporter activity"/>
    <property type="evidence" value="ECO:0007669"/>
    <property type="project" value="TreeGrafter"/>
</dbReference>
<evidence type="ECO:0000256" key="7">
    <source>
        <dbReference type="ARBA" id="ARBA00023077"/>
    </source>
</evidence>
<keyword evidence="6 15" id="KW-0732">Signal</keyword>
<protein>
    <submittedName>
        <fullName evidence="18">TonB-dependent receptor</fullName>
    </submittedName>
</protein>
<dbReference type="PROSITE" id="PS52016">
    <property type="entry name" value="TONB_DEPENDENT_REC_3"/>
    <property type="match status" value="1"/>
</dbReference>
<evidence type="ECO:0000259" key="17">
    <source>
        <dbReference type="Pfam" id="PF07715"/>
    </source>
</evidence>
<evidence type="ECO:0000256" key="12">
    <source>
        <dbReference type="PROSITE-ProRule" id="PRU10144"/>
    </source>
</evidence>
<feature type="short sequence motif" description="TonB C-terminal box" evidence="12">
    <location>
        <begin position="700"/>
        <end position="717"/>
    </location>
</feature>
<comment type="similarity">
    <text evidence="2 11 13">Belongs to the TonB-dependent receptor family.</text>
</comment>
<accession>A0A858ZR19</accession>
<evidence type="ECO:0000256" key="14">
    <source>
        <dbReference type="SAM" id="MobiDB-lite"/>
    </source>
</evidence>
<dbReference type="PANTHER" id="PTHR30069">
    <property type="entry name" value="TONB-DEPENDENT OUTER MEMBRANE RECEPTOR"/>
    <property type="match status" value="1"/>
</dbReference>
<organism evidence="18 19">
    <name type="scientific">Alicycliphilus denitrificans</name>
    <dbReference type="NCBI Taxonomy" id="179636"/>
    <lineage>
        <taxon>Bacteria</taxon>
        <taxon>Pseudomonadati</taxon>
        <taxon>Pseudomonadota</taxon>
        <taxon>Betaproteobacteria</taxon>
        <taxon>Burkholderiales</taxon>
        <taxon>Comamonadaceae</taxon>
        <taxon>Alicycliphilus</taxon>
    </lineage>
</organism>
<proteinExistence type="inferred from homology"/>
<reference evidence="18 19" key="1">
    <citation type="submission" date="2020-05" db="EMBL/GenBank/DDBJ databases">
        <title>Complete genome sequence of Alicycliphilus denitrificans DP3.</title>
        <authorList>
            <person name="Chen X."/>
        </authorList>
    </citation>
    <scope>NUCLEOTIDE SEQUENCE [LARGE SCALE GENOMIC DNA]</scope>
    <source>
        <strain evidence="18 19">DP3</strain>
    </source>
</reference>
<dbReference type="AlphaFoldDB" id="A0A858ZR19"/>
<keyword evidence="8 11" id="KW-0472">Membrane</keyword>
<evidence type="ECO:0000256" key="9">
    <source>
        <dbReference type="ARBA" id="ARBA00023170"/>
    </source>
</evidence>
<sequence length="717" mass="77601">MTSVPTSVCPLPARVLAHSMACALALLALPAHAQQPAAELPAVTVRADGAGEGTAPLRPSAQAERERLERVPGGTNLALPQQESRLATLRDALDYQPGIVIQDFFGATDQPRLSIRGSGIQSNPLNRGVLLLQDGMPQGEADGSFIIGLIEPRNAALISARRGANTLTPGATTLGGEVDFQSLTGADERGSVRAEAGSFGRKALQGAVGLQGAQWDGRISVSGDRFDGYRHHSASQREALHANLGFQGAGGFENRTYLSWTDLDFDIPTVVPKDRVRTNPRGVMGDGNTPQDQLLNVYKRDPRREATQLRLANRSRWGSDALRQELGVYWQDTDDLFNNQTSYAITHSRTAGAQWQASGGAAGPLAWRAALGWSRSSMDRDLDATNPANGTQMQRFGAYDLTADNLQAQLGADWRLAPAWTLVGQWGWSRQSRDAASRLDGRALDQQWTFSTPKIGVNWTPAPTVRWWANLSRSQEAPTFWEIVAANVAPNAPAAASSELVRLKLQRATTFEVGGQGRWGEGTRALHWQLAVYRSQVADELMSTTDESGIKVGTYNYAGGTRHQGVEAGLSGNWPLGAAGGLEWRGSWTYSDFRFKEGIYAGNRIAGVPRHLINAEVLLRVATGSGTWRVGPSLRWMPTDTPTDHANTAGSEQDAYALLGFKLEWRSGPWTAYLLADNVTDRRYASSYAIRNQATAAQPGYLPGLGRNVAAGVTYKF</sequence>
<keyword evidence="9 18" id="KW-0675">Receptor</keyword>
<dbReference type="PANTHER" id="PTHR30069:SF39">
    <property type="entry name" value="BLL6183 PROTEIN"/>
    <property type="match status" value="1"/>
</dbReference>
<evidence type="ECO:0000256" key="5">
    <source>
        <dbReference type="ARBA" id="ARBA00022692"/>
    </source>
</evidence>
<evidence type="ECO:0000256" key="2">
    <source>
        <dbReference type="ARBA" id="ARBA00009810"/>
    </source>
</evidence>
<evidence type="ECO:0000256" key="10">
    <source>
        <dbReference type="ARBA" id="ARBA00023237"/>
    </source>
</evidence>
<evidence type="ECO:0000256" key="15">
    <source>
        <dbReference type="SAM" id="SignalP"/>
    </source>
</evidence>
<keyword evidence="3 11" id="KW-0813">Transport</keyword>
<comment type="subcellular location">
    <subcellularLocation>
        <location evidence="1 11">Cell outer membrane</location>
        <topology evidence="1 11">Multi-pass membrane protein</topology>
    </subcellularLocation>
</comment>
<evidence type="ECO:0000256" key="3">
    <source>
        <dbReference type="ARBA" id="ARBA00022448"/>
    </source>
</evidence>
<feature type="chain" id="PRO_5032274471" evidence="15">
    <location>
        <begin position="34"/>
        <end position="717"/>
    </location>
</feature>
<gene>
    <name evidence="18" type="ORF">HF896_06815</name>
</gene>
<dbReference type="InterPro" id="IPR010917">
    <property type="entry name" value="TonB_rcpt_CS"/>
</dbReference>
<dbReference type="Proteomes" id="UP000500755">
    <property type="component" value="Chromosome"/>
</dbReference>
<name>A0A858ZR19_9BURK</name>
<dbReference type="EMBL" id="CP051298">
    <property type="protein sequence ID" value="QKD43340.1"/>
    <property type="molecule type" value="Genomic_DNA"/>
</dbReference>
<keyword evidence="10 11" id="KW-0998">Cell outer membrane</keyword>
<evidence type="ECO:0000256" key="4">
    <source>
        <dbReference type="ARBA" id="ARBA00022452"/>
    </source>
</evidence>
<dbReference type="InterPro" id="IPR039426">
    <property type="entry name" value="TonB-dep_rcpt-like"/>
</dbReference>
<evidence type="ECO:0000313" key="19">
    <source>
        <dbReference type="Proteomes" id="UP000500755"/>
    </source>
</evidence>
<keyword evidence="4 11" id="KW-1134">Transmembrane beta strand</keyword>
<evidence type="ECO:0000256" key="11">
    <source>
        <dbReference type="PROSITE-ProRule" id="PRU01360"/>
    </source>
</evidence>
<dbReference type="InterPro" id="IPR037066">
    <property type="entry name" value="Plug_dom_sf"/>
</dbReference>
<dbReference type="InterPro" id="IPR036942">
    <property type="entry name" value="Beta-barrel_TonB_sf"/>
</dbReference>
<feature type="domain" description="TonB-dependent receptor-like beta-barrel" evidence="16">
    <location>
        <begin position="258"/>
        <end position="679"/>
    </location>
</feature>
<dbReference type="Gene3D" id="2.40.170.20">
    <property type="entry name" value="TonB-dependent receptor, beta-barrel domain"/>
    <property type="match status" value="1"/>
</dbReference>
<dbReference type="GO" id="GO:0009279">
    <property type="term" value="C:cell outer membrane"/>
    <property type="evidence" value="ECO:0007669"/>
    <property type="project" value="UniProtKB-SubCell"/>
</dbReference>
<dbReference type="PROSITE" id="PS01156">
    <property type="entry name" value="TONB_DEPENDENT_REC_2"/>
    <property type="match status" value="1"/>
</dbReference>
<feature type="domain" description="TonB-dependent receptor plug" evidence="17">
    <location>
        <begin position="85"/>
        <end position="176"/>
    </location>
</feature>
<dbReference type="SUPFAM" id="SSF56935">
    <property type="entry name" value="Porins"/>
    <property type="match status" value="1"/>
</dbReference>